<protein>
    <submittedName>
        <fullName evidence="1">Uncharacterized protein</fullName>
    </submittedName>
</protein>
<accession>A0A0E9XL44</accession>
<sequence>MHTRISLQESALSVKRASVNKVIGHYAKKLKWRTCSWLKMWEV</sequence>
<reference evidence="1" key="1">
    <citation type="submission" date="2014-11" db="EMBL/GenBank/DDBJ databases">
        <authorList>
            <person name="Amaro Gonzalez C."/>
        </authorList>
    </citation>
    <scope>NUCLEOTIDE SEQUENCE</scope>
</reference>
<name>A0A0E9XL44_ANGAN</name>
<evidence type="ECO:0000313" key="1">
    <source>
        <dbReference type="EMBL" id="JAI03147.1"/>
    </source>
</evidence>
<dbReference type="AlphaFoldDB" id="A0A0E9XL44"/>
<dbReference type="EMBL" id="GBXM01005431">
    <property type="protein sequence ID" value="JAI03147.1"/>
    <property type="molecule type" value="Transcribed_RNA"/>
</dbReference>
<organism evidence="1">
    <name type="scientific">Anguilla anguilla</name>
    <name type="common">European freshwater eel</name>
    <name type="synonym">Muraena anguilla</name>
    <dbReference type="NCBI Taxonomy" id="7936"/>
    <lineage>
        <taxon>Eukaryota</taxon>
        <taxon>Metazoa</taxon>
        <taxon>Chordata</taxon>
        <taxon>Craniata</taxon>
        <taxon>Vertebrata</taxon>
        <taxon>Euteleostomi</taxon>
        <taxon>Actinopterygii</taxon>
        <taxon>Neopterygii</taxon>
        <taxon>Teleostei</taxon>
        <taxon>Anguilliformes</taxon>
        <taxon>Anguillidae</taxon>
        <taxon>Anguilla</taxon>
    </lineage>
</organism>
<reference evidence="1" key="2">
    <citation type="journal article" date="2015" name="Fish Shellfish Immunol.">
        <title>Early steps in the European eel (Anguilla anguilla)-Vibrio vulnificus interaction in the gills: Role of the RtxA13 toxin.</title>
        <authorList>
            <person name="Callol A."/>
            <person name="Pajuelo D."/>
            <person name="Ebbesson L."/>
            <person name="Teles M."/>
            <person name="MacKenzie S."/>
            <person name="Amaro C."/>
        </authorList>
    </citation>
    <scope>NUCLEOTIDE SEQUENCE</scope>
</reference>
<proteinExistence type="predicted"/>